<dbReference type="AlphaFoldDB" id="A2FKC0"/>
<gene>
    <name evidence="1" type="ORF">TVAG_293900</name>
</gene>
<evidence type="ECO:0000313" key="2">
    <source>
        <dbReference type="Proteomes" id="UP000001542"/>
    </source>
</evidence>
<reference evidence="1" key="2">
    <citation type="journal article" date="2007" name="Science">
        <title>Draft genome sequence of the sexually transmitted pathogen Trichomonas vaginalis.</title>
        <authorList>
            <person name="Carlton J.M."/>
            <person name="Hirt R.P."/>
            <person name="Silva J.C."/>
            <person name="Delcher A.L."/>
            <person name="Schatz M."/>
            <person name="Zhao Q."/>
            <person name="Wortman J.R."/>
            <person name="Bidwell S.L."/>
            <person name="Alsmark U.C.M."/>
            <person name="Besteiro S."/>
            <person name="Sicheritz-Ponten T."/>
            <person name="Noel C.J."/>
            <person name="Dacks J.B."/>
            <person name="Foster P.G."/>
            <person name="Simillion C."/>
            <person name="Van de Peer Y."/>
            <person name="Miranda-Saavedra D."/>
            <person name="Barton G.J."/>
            <person name="Westrop G.D."/>
            <person name="Mueller S."/>
            <person name="Dessi D."/>
            <person name="Fiori P.L."/>
            <person name="Ren Q."/>
            <person name="Paulsen I."/>
            <person name="Zhang H."/>
            <person name="Bastida-Corcuera F.D."/>
            <person name="Simoes-Barbosa A."/>
            <person name="Brown M.T."/>
            <person name="Hayes R.D."/>
            <person name="Mukherjee M."/>
            <person name="Okumura C.Y."/>
            <person name="Schneider R."/>
            <person name="Smith A.J."/>
            <person name="Vanacova S."/>
            <person name="Villalvazo M."/>
            <person name="Haas B.J."/>
            <person name="Pertea M."/>
            <person name="Feldblyum T.V."/>
            <person name="Utterback T.R."/>
            <person name="Shu C.L."/>
            <person name="Osoegawa K."/>
            <person name="de Jong P.J."/>
            <person name="Hrdy I."/>
            <person name="Horvathova L."/>
            <person name="Zubacova Z."/>
            <person name="Dolezal P."/>
            <person name="Malik S.B."/>
            <person name="Logsdon J.M. Jr."/>
            <person name="Henze K."/>
            <person name="Gupta A."/>
            <person name="Wang C.C."/>
            <person name="Dunne R.L."/>
            <person name="Upcroft J.A."/>
            <person name="Upcroft P."/>
            <person name="White O."/>
            <person name="Salzberg S.L."/>
            <person name="Tang P."/>
            <person name="Chiu C.-H."/>
            <person name="Lee Y.-S."/>
            <person name="Embley T.M."/>
            <person name="Coombs G.H."/>
            <person name="Mottram J.C."/>
            <person name="Tachezy J."/>
            <person name="Fraser-Liggett C.M."/>
            <person name="Johnson P.J."/>
        </authorList>
    </citation>
    <scope>NUCLEOTIDE SEQUENCE [LARGE SCALE GENOMIC DNA]</scope>
    <source>
        <strain evidence="1">G3</strain>
    </source>
</reference>
<dbReference type="RefSeq" id="XP_001307590.1">
    <property type="nucleotide sequence ID" value="XM_001307589.1"/>
</dbReference>
<accession>A2FKC0</accession>
<dbReference type="KEGG" id="tva:4752401"/>
<evidence type="ECO:0000313" key="1">
    <source>
        <dbReference type="EMBL" id="EAX94660.1"/>
    </source>
</evidence>
<dbReference type="EMBL" id="DS113845">
    <property type="protein sequence ID" value="EAX94660.1"/>
    <property type="molecule type" value="Genomic_DNA"/>
</dbReference>
<keyword evidence="2" id="KW-1185">Reference proteome</keyword>
<dbReference type="InParanoid" id="A2FKC0"/>
<dbReference type="VEuPathDB" id="TrichDB:TVAGG3_0619680"/>
<organism evidence="1 2">
    <name type="scientific">Trichomonas vaginalis (strain ATCC PRA-98 / G3)</name>
    <dbReference type="NCBI Taxonomy" id="412133"/>
    <lineage>
        <taxon>Eukaryota</taxon>
        <taxon>Metamonada</taxon>
        <taxon>Parabasalia</taxon>
        <taxon>Trichomonadida</taxon>
        <taxon>Trichomonadidae</taxon>
        <taxon>Trichomonas</taxon>
    </lineage>
</organism>
<reference evidence="1" key="1">
    <citation type="submission" date="2006-10" db="EMBL/GenBank/DDBJ databases">
        <authorList>
            <person name="Amadeo P."/>
            <person name="Zhao Q."/>
            <person name="Wortman J."/>
            <person name="Fraser-Liggett C."/>
            <person name="Carlton J."/>
        </authorList>
    </citation>
    <scope>NUCLEOTIDE SEQUENCE</scope>
    <source>
        <strain evidence="1">G3</strain>
    </source>
</reference>
<dbReference type="VEuPathDB" id="TrichDB:TVAG_293900"/>
<proteinExistence type="predicted"/>
<dbReference type="Proteomes" id="UP000001542">
    <property type="component" value="Unassembled WGS sequence"/>
</dbReference>
<sequence length="155" mass="18219">MNYFGYIEEETDTYSISKNILSSLNPYFLQSPYKVSINITDVRKVDDKKYFIIKFCGNKLRSLDAMTILSIIHEICEGTVSISQIIQQLNQKISSKDHKNLILSKFFYFGSSYTLLTNVWKNRYQTTDNDIDFHSYTPLINQWLAETFVPFCLEY</sequence>
<protein>
    <submittedName>
        <fullName evidence="1">Uncharacterized protein</fullName>
    </submittedName>
</protein>
<name>A2FKC0_TRIV3</name>